<evidence type="ECO:0000313" key="7">
    <source>
        <dbReference type="EMBL" id="PWW00767.1"/>
    </source>
</evidence>
<dbReference type="Proteomes" id="UP000246635">
    <property type="component" value="Unassembled WGS sequence"/>
</dbReference>
<comment type="caution">
    <text evidence="7">The sequence shown here is derived from an EMBL/GenBank/DDBJ whole genome shotgun (WGS) entry which is preliminary data.</text>
</comment>
<feature type="transmembrane region" description="Helical" evidence="5">
    <location>
        <begin position="359"/>
        <end position="377"/>
    </location>
</feature>
<dbReference type="PANTHER" id="PTHR43077:SF5">
    <property type="entry name" value="PHAGE INFECTION PROTEIN"/>
    <property type="match status" value="1"/>
</dbReference>
<feature type="transmembrane region" description="Helical" evidence="5">
    <location>
        <begin position="274"/>
        <end position="295"/>
    </location>
</feature>
<evidence type="ECO:0000256" key="1">
    <source>
        <dbReference type="ARBA" id="ARBA00004141"/>
    </source>
</evidence>
<keyword evidence="8" id="KW-1185">Reference proteome</keyword>
<accession>A0A2V2YRU0</accession>
<dbReference type="RefSeq" id="WP_110044984.1">
    <property type="nucleotide sequence ID" value="NZ_CP054612.1"/>
</dbReference>
<gene>
    <name evidence="7" type="ORF">DFQ01_112120</name>
</gene>
<feature type="transmembrane region" description="Helical" evidence="5">
    <location>
        <begin position="302"/>
        <end position="321"/>
    </location>
</feature>
<reference evidence="7 8" key="1">
    <citation type="submission" date="2018-05" db="EMBL/GenBank/DDBJ databases">
        <title>Genomic Encyclopedia of Type Strains, Phase III (KMG-III): the genomes of soil and plant-associated and newly described type strains.</title>
        <authorList>
            <person name="Whitman W."/>
        </authorList>
    </citation>
    <scope>NUCLEOTIDE SEQUENCE [LARGE SCALE GENOMIC DNA]</scope>
    <source>
        <strain evidence="7 8">CECT 5696</strain>
    </source>
</reference>
<dbReference type="AlphaFoldDB" id="A0A2V2YRU0"/>
<feature type="transmembrane region" description="Helical" evidence="5">
    <location>
        <begin position="9"/>
        <end position="32"/>
    </location>
</feature>
<keyword evidence="2 5" id="KW-0812">Transmembrane</keyword>
<evidence type="ECO:0000313" key="8">
    <source>
        <dbReference type="Proteomes" id="UP000246635"/>
    </source>
</evidence>
<proteinExistence type="predicted"/>
<protein>
    <submittedName>
        <fullName evidence="7">YhgE/Pip-like protein</fullName>
    </submittedName>
</protein>
<dbReference type="EMBL" id="QGTQ01000012">
    <property type="protein sequence ID" value="PWW00767.1"/>
    <property type="molecule type" value="Genomic_DNA"/>
</dbReference>
<keyword evidence="3 5" id="KW-1133">Transmembrane helix</keyword>
<feature type="transmembrane region" description="Helical" evidence="5">
    <location>
        <begin position="203"/>
        <end position="222"/>
    </location>
</feature>
<keyword evidence="4 5" id="KW-0472">Membrane</keyword>
<evidence type="ECO:0000256" key="4">
    <source>
        <dbReference type="ARBA" id="ARBA00023136"/>
    </source>
</evidence>
<dbReference type="InterPro" id="IPR051328">
    <property type="entry name" value="T7SS_ABC-Transporter"/>
</dbReference>
<sequence length="390" mass="41470">MALLKQKLVWIGIVIIVIVLMVFGLAMMGSVIGAKPQNLPVALVVQDQAVNLPNGTELNVGQMVKEKLTANEALPIVWTVVGSEAEARKGLDQQDYYGALVLPSELSAGIASISTAEPKPAVVKILANEGMNTQASSAVKQILGQAARTISSELSNQLLTQISTQSEVVPVGTAKALLTPFTIQEETVHAIGANNASGSAPGMLTQIMWIGSLATSLILFFSSQKAAAGGARRMSSAIVQAIIGIVFITVVSGYLVWMATSWYGMELADVTGTWWMLLVAGVAFFMLQSALVNWLGVPAMPILILLMFFSLPVVNMAPEFLPQTTHDWLYSWTPFRFAASGLRNSMYFNDIDSASTNLTVMWSIAAVGLVLVVASGFKKSKASAGQTSAQ</sequence>
<name>A0A2V2YRU0_9BACL</name>
<dbReference type="GO" id="GO:0016020">
    <property type="term" value="C:membrane"/>
    <property type="evidence" value="ECO:0007669"/>
    <property type="project" value="UniProtKB-SubCell"/>
</dbReference>
<evidence type="ECO:0000259" key="6">
    <source>
        <dbReference type="Pfam" id="PF12698"/>
    </source>
</evidence>
<comment type="subcellular location">
    <subcellularLocation>
        <location evidence="1">Membrane</location>
        <topology evidence="1">Multi-pass membrane protein</topology>
    </subcellularLocation>
</comment>
<evidence type="ECO:0000256" key="3">
    <source>
        <dbReference type="ARBA" id="ARBA00022989"/>
    </source>
</evidence>
<dbReference type="Gene3D" id="3.40.1710.10">
    <property type="entry name" value="abc type-2 transporter like domain"/>
    <property type="match status" value="1"/>
</dbReference>
<dbReference type="PANTHER" id="PTHR43077">
    <property type="entry name" value="TRANSPORT PERMEASE YVFS-RELATED"/>
    <property type="match status" value="1"/>
</dbReference>
<dbReference type="OrthoDB" id="2406134at2"/>
<dbReference type="GO" id="GO:0140359">
    <property type="term" value="F:ABC-type transporter activity"/>
    <property type="evidence" value="ECO:0007669"/>
    <property type="project" value="InterPro"/>
</dbReference>
<feature type="transmembrane region" description="Helical" evidence="5">
    <location>
        <begin position="234"/>
        <end position="254"/>
    </location>
</feature>
<evidence type="ECO:0000256" key="2">
    <source>
        <dbReference type="ARBA" id="ARBA00022692"/>
    </source>
</evidence>
<dbReference type="Pfam" id="PF12698">
    <property type="entry name" value="ABC2_membrane_3"/>
    <property type="match status" value="1"/>
</dbReference>
<organism evidence="7 8">
    <name type="scientific">Paenibacillus cellulosilyticus</name>
    <dbReference type="NCBI Taxonomy" id="375489"/>
    <lineage>
        <taxon>Bacteria</taxon>
        <taxon>Bacillati</taxon>
        <taxon>Bacillota</taxon>
        <taxon>Bacilli</taxon>
        <taxon>Bacillales</taxon>
        <taxon>Paenibacillaceae</taxon>
        <taxon>Paenibacillus</taxon>
    </lineage>
</organism>
<dbReference type="InterPro" id="IPR013525">
    <property type="entry name" value="ABC2_TM"/>
</dbReference>
<evidence type="ECO:0000256" key="5">
    <source>
        <dbReference type="SAM" id="Phobius"/>
    </source>
</evidence>
<feature type="domain" description="ABC-2 type transporter transmembrane" evidence="6">
    <location>
        <begin position="10"/>
        <end position="373"/>
    </location>
</feature>